<dbReference type="EMBL" id="JAGFNP010000007">
    <property type="protein sequence ID" value="MBO3734058.1"/>
    <property type="molecule type" value="Genomic_DNA"/>
</dbReference>
<dbReference type="SUPFAM" id="SSF55811">
    <property type="entry name" value="Nudix"/>
    <property type="match status" value="1"/>
</dbReference>
<dbReference type="Gene3D" id="3.90.79.10">
    <property type="entry name" value="Nucleoside Triphosphate Pyrophosphohydrolase"/>
    <property type="match status" value="1"/>
</dbReference>
<dbReference type="SUPFAM" id="SSF51197">
    <property type="entry name" value="Clavaminate synthase-like"/>
    <property type="match status" value="1"/>
</dbReference>
<reference evidence="6 7" key="1">
    <citation type="submission" date="2021-03" db="EMBL/GenBank/DDBJ databases">
        <title>Glycomyces sp. nov., a novel actinomycete isolated from soil.</title>
        <authorList>
            <person name="Yang X."/>
            <person name="Xu X."/>
        </authorList>
    </citation>
    <scope>NUCLEOTIDE SEQUENCE [LARGE SCALE GENOMIC DNA]</scope>
    <source>
        <strain evidence="6 7">NEAU-S30</strain>
    </source>
</reference>
<sequence>MLALTPTLDDPAEDLHFRGYTLLRTEPEIEAMTGAASALAEHLGASWMGRRALVSSGDPAWLPRHTEQLDDDEPLRFFALGCLTPAVEGGSTCLYDGRAAASTLLAQRNSFASVRITYKSKWRPNHATHPLVNAGAHGPTLRFRSKQETNNVTELPADLTEDEMYSLVESALAEAVVLVHKWRAGDLLVVNNHAMVHARQPFKGTRRMIRFRYDDPSLPDRHTEAMRHIRLPVPILRALAPAHRLWWRVRKPSTFGVKVLLRDNAGRFLVVRHSYTDPTRWGLPGGGYRPNRETPAEAGAREMAEELGLMLNPGDLTELNTVTTTLEAKRDTLTILTATAPTTTVTASPELAETRWISDLSDLSDAPISRWLLAALAHTV</sequence>
<organism evidence="6 7">
    <name type="scientific">Glycomyces niveus</name>
    <dbReference type="NCBI Taxonomy" id="2820287"/>
    <lineage>
        <taxon>Bacteria</taxon>
        <taxon>Bacillati</taxon>
        <taxon>Actinomycetota</taxon>
        <taxon>Actinomycetes</taxon>
        <taxon>Glycomycetales</taxon>
        <taxon>Glycomycetaceae</taxon>
        <taxon>Glycomyces</taxon>
    </lineage>
</organism>
<dbReference type="InterPro" id="IPR015797">
    <property type="entry name" value="NUDIX_hydrolase-like_dom_sf"/>
</dbReference>
<comment type="cofactor">
    <cofactor evidence="1">
        <name>Mg(2+)</name>
        <dbReference type="ChEBI" id="CHEBI:18420"/>
    </cofactor>
</comment>
<dbReference type="InterPro" id="IPR003819">
    <property type="entry name" value="TauD/TfdA-like"/>
</dbReference>
<dbReference type="Pfam" id="PF02668">
    <property type="entry name" value="TauD"/>
    <property type="match status" value="1"/>
</dbReference>
<dbReference type="PROSITE" id="PS51462">
    <property type="entry name" value="NUDIX"/>
    <property type="match status" value="1"/>
</dbReference>
<dbReference type="Pfam" id="PF00293">
    <property type="entry name" value="NUDIX"/>
    <property type="match status" value="1"/>
</dbReference>
<evidence type="ECO:0000313" key="7">
    <source>
        <dbReference type="Proteomes" id="UP000681341"/>
    </source>
</evidence>
<proteinExistence type="predicted"/>
<dbReference type="InterPro" id="IPR042098">
    <property type="entry name" value="TauD-like_sf"/>
</dbReference>
<dbReference type="InterPro" id="IPR000086">
    <property type="entry name" value="NUDIX_hydrolase_dom"/>
</dbReference>
<keyword evidence="3" id="KW-0560">Oxidoreductase</keyword>
<dbReference type="Proteomes" id="UP000681341">
    <property type="component" value="Unassembled WGS sequence"/>
</dbReference>
<keyword evidence="6" id="KW-0223">Dioxygenase</keyword>
<name>A0ABS3U8H6_9ACTN</name>
<protein>
    <submittedName>
        <fullName evidence="6">TauD/TfdA family dioxygenase</fullName>
    </submittedName>
</protein>
<evidence type="ECO:0000256" key="3">
    <source>
        <dbReference type="ARBA" id="ARBA00023002"/>
    </source>
</evidence>
<dbReference type="RefSeq" id="WP_208497081.1">
    <property type="nucleotide sequence ID" value="NZ_JAGFNP010000007.1"/>
</dbReference>
<evidence type="ECO:0000256" key="4">
    <source>
        <dbReference type="ARBA" id="ARBA00023004"/>
    </source>
</evidence>
<evidence type="ECO:0000256" key="2">
    <source>
        <dbReference type="ARBA" id="ARBA00022801"/>
    </source>
</evidence>
<dbReference type="PANTHER" id="PTHR43046">
    <property type="entry name" value="GDP-MANNOSE MANNOSYL HYDROLASE"/>
    <property type="match status" value="1"/>
</dbReference>
<gene>
    <name evidence="6" type="ORF">J5V16_14615</name>
</gene>
<dbReference type="PANTHER" id="PTHR43046:SF14">
    <property type="entry name" value="MUTT_NUDIX FAMILY PROTEIN"/>
    <property type="match status" value="1"/>
</dbReference>
<dbReference type="GO" id="GO:0051213">
    <property type="term" value="F:dioxygenase activity"/>
    <property type="evidence" value="ECO:0007669"/>
    <property type="project" value="UniProtKB-KW"/>
</dbReference>
<keyword evidence="7" id="KW-1185">Reference proteome</keyword>
<keyword evidence="2" id="KW-0378">Hydrolase</keyword>
<dbReference type="Gene3D" id="3.60.130.10">
    <property type="entry name" value="Clavaminate synthase-like"/>
    <property type="match status" value="1"/>
</dbReference>
<comment type="caution">
    <text evidence="6">The sequence shown here is derived from an EMBL/GenBank/DDBJ whole genome shotgun (WGS) entry which is preliminary data.</text>
</comment>
<evidence type="ECO:0000256" key="1">
    <source>
        <dbReference type="ARBA" id="ARBA00001946"/>
    </source>
</evidence>
<feature type="domain" description="Nudix hydrolase" evidence="5">
    <location>
        <begin position="250"/>
        <end position="379"/>
    </location>
</feature>
<keyword evidence="4" id="KW-0408">Iron</keyword>
<evidence type="ECO:0000313" key="6">
    <source>
        <dbReference type="EMBL" id="MBO3734058.1"/>
    </source>
</evidence>
<evidence type="ECO:0000259" key="5">
    <source>
        <dbReference type="PROSITE" id="PS51462"/>
    </source>
</evidence>
<accession>A0ABS3U8H6</accession>